<dbReference type="GO" id="GO:0016614">
    <property type="term" value="F:oxidoreductase activity, acting on CH-OH group of donors"/>
    <property type="evidence" value="ECO:0007669"/>
    <property type="project" value="InterPro"/>
</dbReference>
<dbReference type="RefSeq" id="WP_147211954.1">
    <property type="nucleotide sequence ID" value="NZ_BJYM01000018.1"/>
</dbReference>
<dbReference type="AlphaFoldDB" id="A0A511ZNM3"/>
<evidence type="ECO:0000313" key="7">
    <source>
        <dbReference type="EMBL" id="GEN89046.1"/>
    </source>
</evidence>
<protein>
    <submittedName>
        <fullName evidence="7">GMC family oxidoreductase</fullName>
    </submittedName>
</protein>
<dbReference type="InterPro" id="IPR000172">
    <property type="entry name" value="GMC_OxRdtase_N"/>
</dbReference>
<reference evidence="7 8" key="1">
    <citation type="submission" date="2019-07" db="EMBL/GenBank/DDBJ databases">
        <title>Whole genome shotgun sequence of Oceanobacillus sojae NBRC 105379.</title>
        <authorList>
            <person name="Hosoyama A."/>
            <person name="Uohara A."/>
            <person name="Ohji S."/>
            <person name="Ichikawa N."/>
        </authorList>
    </citation>
    <scope>NUCLEOTIDE SEQUENCE [LARGE SCALE GENOMIC DNA]</scope>
    <source>
        <strain evidence="7 8">NBRC 105379</strain>
    </source>
</reference>
<evidence type="ECO:0000259" key="6">
    <source>
        <dbReference type="Pfam" id="PF05199"/>
    </source>
</evidence>
<dbReference type="SUPFAM" id="SSF51905">
    <property type="entry name" value="FAD/NAD(P)-binding domain"/>
    <property type="match status" value="1"/>
</dbReference>
<comment type="caution">
    <text evidence="7">The sequence shown here is derived from an EMBL/GenBank/DDBJ whole genome shotgun (WGS) entry which is preliminary data.</text>
</comment>
<evidence type="ECO:0000256" key="2">
    <source>
        <dbReference type="ARBA" id="ARBA00022630"/>
    </source>
</evidence>
<dbReference type="PANTHER" id="PTHR46056">
    <property type="entry name" value="LONG-CHAIN-ALCOHOL OXIDASE"/>
    <property type="match status" value="1"/>
</dbReference>
<dbReference type="Gene3D" id="3.50.50.60">
    <property type="entry name" value="FAD/NAD(P)-binding domain"/>
    <property type="match status" value="2"/>
</dbReference>
<comment type="similarity">
    <text evidence="1">Belongs to the GMC oxidoreductase family.</text>
</comment>
<gene>
    <name evidence="7" type="ORF">OSO01_37850</name>
</gene>
<dbReference type="OrthoDB" id="9787779at2"/>
<dbReference type="SUPFAM" id="SSF54373">
    <property type="entry name" value="FAD-linked reductases, C-terminal domain"/>
    <property type="match status" value="1"/>
</dbReference>
<dbReference type="InterPro" id="IPR036188">
    <property type="entry name" value="FAD/NAD-bd_sf"/>
</dbReference>
<feature type="domain" description="Glucose-methanol-choline oxidoreductase C-terminal" evidence="6">
    <location>
        <begin position="435"/>
        <end position="551"/>
    </location>
</feature>
<keyword evidence="4" id="KW-0560">Oxidoreductase</keyword>
<evidence type="ECO:0000256" key="3">
    <source>
        <dbReference type="ARBA" id="ARBA00022827"/>
    </source>
</evidence>
<keyword evidence="3" id="KW-0274">FAD</keyword>
<dbReference type="Pfam" id="PF00732">
    <property type="entry name" value="GMC_oxred_N"/>
    <property type="match status" value="1"/>
</dbReference>
<organism evidence="7 8">
    <name type="scientific">Oceanobacillus sojae</name>
    <dbReference type="NCBI Taxonomy" id="582851"/>
    <lineage>
        <taxon>Bacteria</taxon>
        <taxon>Bacillati</taxon>
        <taxon>Bacillota</taxon>
        <taxon>Bacilli</taxon>
        <taxon>Bacillales</taxon>
        <taxon>Bacillaceae</taxon>
        <taxon>Oceanobacillus</taxon>
    </lineage>
</organism>
<proteinExistence type="inferred from homology"/>
<name>A0A511ZNM3_9BACI</name>
<evidence type="ECO:0000256" key="4">
    <source>
        <dbReference type="ARBA" id="ARBA00023002"/>
    </source>
</evidence>
<dbReference type="EMBL" id="BJYM01000018">
    <property type="protein sequence ID" value="GEN89046.1"/>
    <property type="molecule type" value="Genomic_DNA"/>
</dbReference>
<feature type="domain" description="Glucose-methanol-choline oxidoreductase N-terminal" evidence="5">
    <location>
        <begin position="142"/>
        <end position="332"/>
    </location>
</feature>
<evidence type="ECO:0000259" key="5">
    <source>
        <dbReference type="Pfam" id="PF00732"/>
    </source>
</evidence>
<accession>A0A511ZNM3</accession>
<dbReference type="STRING" id="582851.GCA_900162665_03395"/>
<keyword evidence="8" id="KW-1185">Reference proteome</keyword>
<dbReference type="PANTHER" id="PTHR46056:SF12">
    <property type="entry name" value="LONG-CHAIN-ALCOHOL OXIDASE"/>
    <property type="match status" value="1"/>
</dbReference>
<sequence length="579" mass="64827">MAKKLDKVDVVTVGVGWMGGIVAAELTKAGYKVVGLDKGKEKDIKDYLHTHDEVRYPVRGEGYEKLTNETYTVRNTLEEDARPIRDKSTAVIGEGIGGGGSHWGAQTHRYYPYDFEIRSKTIEKYGEEKIPKNMTLQDWGITYDELEPYYDKFEKMAGISGEPDPNYPERSDDYPTPPLKKNRQMLLFEEAVKKMGYNPFVIPSGTLSEQYTNPDGETLNACQYCGFCGSNYCEYGAKADPVMTVIPTAKKTGNFELRTHARVIRILHENGKAVGVLYEDTRTGQEFEQPADLVVLTSYVFNNVRLLLLSEIGKPYNPENGTGVIGKNFTDHHGVTSSHGLFDNEKFNNYVSTGAYGMAITDYTGDLVDHHDLDFLHGGQIEARITGNAPVANNIVPEGTPQWGKEFKEKSLFYANRFLMIFSQKATLPYQEYYLDLDPTYTDANGDPLIRITWDYSDNDKAIHEFIQEKHVEILEEMGATHILAYPMPEHFSGGLAFQHNGGGVIMGKDPETSAVNSYLQMWDMDNLFVCGASAFPHFSCTNPTTTAAALTYRAAEGMMEFLKNGGQLVEAKSQKRLV</sequence>
<dbReference type="InterPro" id="IPR007867">
    <property type="entry name" value="GMC_OxRtase_C"/>
</dbReference>
<evidence type="ECO:0000256" key="1">
    <source>
        <dbReference type="ARBA" id="ARBA00010790"/>
    </source>
</evidence>
<evidence type="ECO:0000313" key="8">
    <source>
        <dbReference type="Proteomes" id="UP000321558"/>
    </source>
</evidence>
<dbReference type="Proteomes" id="UP000321558">
    <property type="component" value="Unassembled WGS sequence"/>
</dbReference>
<dbReference type="Pfam" id="PF05199">
    <property type="entry name" value="GMC_oxred_C"/>
    <property type="match status" value="1"/>
</dbReference>
<keyword evidence="2" id="KW-0285">Flavoprotein</keyword>
<dbReference type="GO" id="GO:0050660">
    <property type="term" value="F:flavin adenine dinucleotide binding"/>
    <property type="evidence" value="ECO:0007669"/>
    <property type="project" value="InterPro"/>
</dbReference>